<feature type="domain" description="Retrotransposon gag" evidence="2">
    <location>
        <begin position="140"/>
        <end position="232"/>
    </location>
</feature>
<protein>
    <recommendedName>
        <fullName evidence="2">Retrotransposon gag domain-containing protein</fullName>
    </recommendedName>
</protein>
<reference evidence="3" key="1">
    <citation type="submission" date="2020-01" db="EMBL/GenBank/DDBJ databases">
        <authorList>
            <person name="Mishra B."/>
        </authorList>
    </citation>
    <scope>NUCLEOTIDE SEQUENCE [LARGE SCALE GENOMIC DNA]</scope>
</reference>
<sequence length="369" mass="39689">MSEMDGAPRGRGARGRGARGVAAEGRGGRAGGRAGGRGRGRGRGLPADSGESGHRVWHTASVTQSVSVGGEPVRVLLLARFPPVVPQGAPGVPPVAEVQHVAAGVAQPEASWSRGGRRVASESGAELSFDPLSDEYWVELAVHYLSGDAHLWWQAAVGRRAFWTWGDFLVEFNAKYFPRQARDRLQMRFMGIEQGSRSVREYDEEFSRLLVHAGFGMESEHQLTNRFLEGLRKDIRTLCRSSMHTSRASLVELAASVEADLGGPVGPVAVPSAVASATQPRGQHQQPRQQQQQQRRGGSSFSSGSGRGGLPAQGQKRSREEFSGASQFPRGSCFGCGSTEHRVLSCPKRVSTESVLLLQGAWAYQAHVS</sequence>
<feature type="compositionally biased region" description="Low complexity" evidence="1">
    <location>
        <begin position="274"/>
        <end position="304"/>
    </location>
</feature>
<dbReference type="PANTHER" id="PTHR34482">
    <property type="entry name" value="DNA DAMAGE-INDUCIBLE PROTEIN 1-LIKE"/>
    <property type="match status" value="1"/>
</dbReference>
<dbReference type="AlphaFoldDB" id="A0A6D2L352"/>
<dbReference type="InterPro" id="IPR005162">
    <property type="entry name" value="Retrotrans_gag_dom"/>
</dbReference>
<dbReference type="EMBL" id="CACVBM020001813">
    <property type="protein sequence ID" value="CAA7060051.1"/>
    <property type="molecule type" value="Genomic_DNA"/>
</dbReference>
<name>A0A6D2L352_9BRAS</name>
<accession>A0A6D2L352</accession>
<dbReference type="Pfam" id="PF03732">
    <property type="entry name" value="Retrotrans_gag"/>
    <property type="match status" value="1"/>
</dbReference>
<feature type="region of interest" description="Disordered" evidence="1">
    <location>
        <begin position="1"/>
        <end position="55"/>
    </location>
</feature>
<organism evidence="3 4">
    <name type="scientific">Microthlaspi erraticum</name>
    <dbReference type="NCBI Taxonomy" id="1685480"/>
    <lineage>
        <taxon>Eukaryota</taxon>
        <taxon>Viridiplantae</taxon>
        <taxon>Streptophyta</taxon>
        <taxon>Embryophyta</taxon>
        <taxon>Tracheophyta</taxon>
        <taxon>Spermatophyta</taxon>
        <taxon>Magnoliopsida</taxon>
        <taxon>eudicotyledons</taxon>
        <taxon>Gunneridae</taxon>
        <taxon>Pentapetalae</taxon>
        <taxon>rosids</taxon>
        <taxon>malvids</taxon>
        <taxon>Brassicales</taxon>
        <taxon>Brassicaceae</taxon>
        <taxon>Coluteocarpeae</taxon>
        <taxon>Microthlaspi</taxon>
    </lineage>
</organism>
<gene>
    <name evidence="3" type="ORF">MERR_LOCUS47287</name>
</gene>
<evidence type="ECO:0000313" key="3">
    <source>
        <dbReference type="EMBL" id="CAA7060051.1"/>
    </source>
</evidence>
<dbReference type="Proteomes" id="UP000467841">
    <property type="component" value="Unassembled WGS sequence"/>
</dbReference>
<evidence type="ECO:0000256" key="1">
    <source>
        <dbReference type="SAM" id="MobiDB-lite"/>
    </source>
</evidence>
<keyword evidence="4" id="KW-1185">Reference proteome</keyword>
<proteinExistence type="predicted"/>
<evidence type="ECO:0000313" key="4">
    <source>
        <dbReference type="Proteomes" id="UP000467841"/>
    </source>
</evidence>
<feature type="region of interest" description="Disordered" evidence="1">
    <location>
        <begin position="274"/>
        <end position="327"/>
    </location>
</feature>
<comment type="caution">
    <text evidence="3">The sequence shown here is derived from an EMBL/GenBank/DDBJ whole genome shotgun (WGS) entry which is preliminary data.</text>
</comment>
<evidence type="ECO:0000259" key="2">
    <source>
        <dbReference type="Pfam" id="PF03732"/>
    </source>
</evidence>
<dbReference type="OrthoDB" id="728678at2759"/>
<dbReference type="PANTHER" id="PTHR34482:SF49">
    <property type="entry name" value="RETROTRANSPOSON GAG DOMAIN-CONTAINING PROTEIN"/>
    <property type="match status" value="1"/>
</dbReference>